<dbReference type="InterPro" id="IPR031359">
    <property type="entry name" value="NACHT_N"/>
</dbReference>
<gene>
    <name evidence="5" type="ORF">N7530_010655</name>
</gene>
<dbReference type="AlphaFoldDB" id="A0A9W9WHW5"/>
<feature type="compositionally biased region" description="Polar residues" evidence="2">
    <location>
        <begin position="58"/>
        <end position="73"/>
    </location>
</feature>
<accession>A0A9W9WHW5</accession>
<keyword evidence="1" id="KW-0677">Repeat</keyword>
<dbReference type="Proteomes" id="UP001147760">
    <property type="component" value="Unassembled WGS sequence"/>
</dbReference>
<evidence type="ECO:0000313" key="5">
    <source>
        <dbReference type="EMBL" id="KAJ5462450.1"/>
    </source>
</evidence>
<name>A0A9W9WHW5_9EURO</name>
<feature type="domain" description="NWD NACHT-NTPase N-terminal" evidence="3">
    <location>
        <begin position="90"/>
        <end position="305"/>
    </location>
</feature>
<evidence type="ECO:0000313" key="6">
    <source>
        <dbReference type="Proteomes" id="UP001147760"/>
    </source>
</evidence>
<dbReference type="Pfam" id="PF24883">
    <property type="entry name" value="NPHP3_N"/>
    <property type="match status" value="1"/>
</dbReference>
<feature type="domain" description="Nephrocystin 3-like N-terminal" evidence="4">
    <location>
        <begin position="388"/>
        <end position="471"/>
    </location>
</feature>
<dbReference type="Pfam" id="PF17100">
    <property type="entry name" value="NACHT_N"/>
    <property type="match status" value="1"/>
</dbReference>
<evidence type="ECO:0000259" key="3">
    <source>
        <dbReference type="Pfam" id="PF17100"/>
    </source>
</evidence>
<feature type="region of interest" description="Disordered" evidence="2">
    <location>
        <begin position="12"/>
        <end position="84"/>
    </location>
</feature>
<protein>
    <recommendedName>
        <fullName evidence="7">NWD NACHT-NTPase N-terminal domain-containing protein</fullName>
    </recommendedName>
</protein>
<dbReference type="InterPro" id="IPR056884">
    <property type="entry name" value="NPHP3-like_N"/>
</dbReference>
<proteinExistence type="predicted"/>
<reference evidence="5" key="1">
    <citation type="submission" date="2022-12" db="EMBL/GenBank/DDBJ databases">
        <authorList>
            <person name="Petersen C."/>
        </authorList>
    </citation>
    <scope>NUCLEOTIDE SEQUENCE</scope>
    <source>
        <strain evidence="5">IBT 17660</strain>
    </source>
</reference>
<dbReference type="EMBL" id="JAPWDO010000007">
    <property type="protein sequence ID" value="KAJ5462450.1"/>
    <property type="molecule type" value="Genomic_DNA"/>
</dbReference>
<keyword evidence="6" id="KW-1185">Reference proteome</keyword>
<evidence type="ECO:0000259" key="4">
    <source>
        <dbReference type="Pfam" id="PF24883"/>
    </source>
</evidence>
<evidence type="ECO:0000256" key="2">
    <source>
        <dbReference type="SAM" id="MobiDB-lite"/>
    </source>
</evidence>
<reference evidence="5" key="2">
    <citation type="journal article" date="2023" name="IMA Fungus">
        <title>Comparative genomic study of the Penicillium genus elucidates a diverse pangenome and 15 lateral gene transfer events.</title>
        <authorList>
            <person name="Petersen C."/>
            <person name="Sorensen T."/>
            <person name="Nielsen M.R."/>
            <person name="Sondergaard T.E."/>
            <person name="Sorensen J.L."/>
            <person name="Fitzpatrick D.A."/>
            <person name="Frisvad J.C."/>
            <person name="Nielsen K.L."/>
        </authorList>
    </citation>
    <scope>NUCLEOTIDE SEQUENCE</scope>
    <source>
        <strain evidence="5">IBT 17660</strain>
    </source>
</reference>
<evidence type="ECO:0008006" key="7">
    <source>
        <dbReference type="Google" id="ProtNLM"/>
    </source>
</evidence>
<evidence type="ECO:0000256" key="1">
    <source>
        <dbReference type="ARBA" id="ARBA00022737"/>
    </source>
</evidence>
<organism evidence="5 6">
    <name type="scientific">Penicillium desertorum</name>
    <dbReference type="NCBI Taxonomy" id="1303715"/>
    <lineage>
        <taxon>Eukaryota</taxon>
        <taxon>Fungi</taxon>
        <taxon>Dikarya</taxon>
        <taxon>Ascomycota</taxon>
        <taxon>Pezizomycotina</taxon>
        <taxon>Eurotiomycetes</taxon>
        <taxon>Eurotiomycetidae</taxon>
        <taxon>Eurotiales</taxon>
        <taxon>Aspergillaceae</taxon>
        <taxon>Penicillium</taxon>
    </lineage>
</organism>
<dbReference type="OrthoDB" id="4365712at2759"/>
<sequence length="485" mass="53851">MGFSKLLLYERWGRKKQKAQQEAEEGKTGSTNHLAAAAVAREEPPGKTDAPTPPPIANVSSNTEAGNGAQRPSNAPEAKTSPGLSTSQIIWNRAYDELAKDERTSDLVEGYMRIIRRATDPDGAVNEAVGDDLLPDMNDPIRRQAMLKDAIKAGQAKIAKVGKAMNVVGNVVDLVNRFKGVIDVAVKANPQAALPWAGVCIGLQFLLNPAQVSESQRNGIAHVITRMEWYCSLTEHLLSQENIDLKGQSYQAVVNELEGRLVALYKALLLYQMKSVCSYYKNKGLMTGMAKLQDIKSAEEAVQNDSDHYCTLYSKEALGALVQQGQEAQKILLDFHQTLQEYITSQRKVDRDDKDAVYLQSLCMVDPQGQMDIIQGKNDKLLPAVYMWIVDTAEYRGFANWSDPGSCQVLWLKGPAGTGKTMLVIGIISEISRQPFNLAPGRAYFFFQAAQRNMTSPTDALRALIRMLLIYRHRRSDDRRQLLPF</sequence>
<comment type="caution">
    <text evidence="5">The sequence shown here is derived from an EMBL/GenBank/DDBJ whole genome shotgun (WGS) entry which is preliminary data.</text>
</comment>